<reference evidence="2" key="1">
    <citation type="submission" date="2021-01" db="EMBL/GenBank/DDBJ databases">
        <authorList>
            <person name="Kaushik A."/>
        </authorList>
    </citation>
    <scope>NUCLEOTIDE SEQUENCE</scope>
    <source>
        <strain evidence="2">AG1-1A</strain>
    </source>
</reference>
<sequence>MLGYYLVETLKRKTFHQASIAMAIWIFSSLTLELCVTVTSACTIPIISRMAHLGFGPSRDIPIPFTNRYCLLEHDGVFKMVWKVTWVRHSFSLPDICGDLSGQISAALPPILMTVVSINGYIINNISHPLTGVTADSTVYALSLMITITGRGLIRSQLDGSAPKDRFNTVLTVSDLPAIVVTHRSVESSAYEMEPRGPTANTLNEAPSEREIIYCQDSVRIFFVKGFLN</sequence>
<keyword evidence="1" id="KW-0472">Membrane</keyword>
<accession>A0A8H3AKA7</accession>
<evidence type="ECO:0000313" key="2">
    <source>
        <dbReference type="EMBL" id="CAE6422972.1"/>
    </source>
</evidence>
<dbReference type="AlphaFoldDB" id="A0A8H3AKA7"/>
<keyword evidence="1" id="KW-1133">Transmembrane helix</keyword>
<comment type="caution">
    <text evidence="2">The sequence shown here is derived from an EMBL/GenBank/DDBJ whole genome shotgun (WGS) entry which is preliminary data.</text>
</comment>
<evidence type="ECO:0000313" key="3">
    <source>
        <dbReference type="Proteomes" id="UP000663840"/>
    </source>
</evidence>
<dbReference type="EMBL" id="CAJMWR010001332">
    <property type="protein sequence ID" value="CAE6422972.1"/>
    <property type="molecule type" value="Genomic_DNA"/>
</dbReference>
<name>A0A8H3AKA7_9AGAM</name>
<organism evidence="2 3">
    <name type="scientific">Rhizoctonia solani</name>
    <dbReference type="NCBI Taxonomy" id="456999"/>
    <lineage>
        <taxon>Eukaryota</taxon>
        <taxon>Fungi</taxon>
        <taxon>Dikarya</taxon>
        <taxon>Basidiomycota</taxon>
        <taxon>Agaricomycotina</taxon>
        <taxon>Agaricomycetes</taxon>
        <taxon>Cantharellales</taxon>
        <taxon>Ceratobasidiaceae</taxon>
        <taxon>Rhizoctonia</taxon>
    </lineage>
</organism>
<proteinExistence type="predicted"/>
<gene>
    <name evidence="2" type="ORF">RDB_LOCUS56835</name>
</gene>
<keyword evidence="1" id="KW-0812">Transmembrane</keyword>
<feature type="transmembrane region" description="Helical" evidence="1">
    <location>
        <begin position="20"/>
        <end position="47"/>
    </location>
</feature>
<evidence type="ECO:0000256" key="1">
    <source>
        <dbReference type="SAM" id="Phobius"/>
    </source>
</evidence>
<dbReference type="Proteomes" id="UP000663840">
    <property type="component" value="Unassembled WGS sequence"/>
</dbReference>
<protein>
    <submittedName>
        <fullName evidence="2">Uncharacterized protein</fullName>
    </submittedName>
</protein>